<organism evidence="9 10">
    <name type="scientific">Phaedon cochleariae</name>
    <name type="common">Mustard beetle</name>
    <dbReference type="NCBI Taxonomy" id="80249"/>
    <lineage>
        <taxon>Eukaryota</taxon>
        <taxon>Metazoa</taxon>
        <taxon>Ecdysozoa</taxon>
        <taxon>Arthropoda</taxon>
        <taxon>Hexapoda</taxon>
        <taxon>Insecta</taxon>
        <taxon>Pterygota</taxon>
        <taxon>Neoptera</taxon>
        <taxon>Endopterygota</taxon>
        <taxon>Coleoptera</taxon>
        <taxon>Polyphaga</taxon>
        <taxon>Cucujiformia</taxon>
        <taxon>Chrysomeloidea</taxon>
        <taxon>Chrysomelidae</taxon>
        <taxon>Chrysomelinae</taxon>
        <taxon>Chrysomelini</taxon>
        <taxon>Phaedon</taxon>
    </lineage>
</organism>
<reference evidence="9" key="2">
    <citation type="submission" date="2022-10" db="EMBL/GenBank/DDBJ databases">
        <authorList>
            <consortium name="ENA_rothamsted_submissions"/>
            <consortium name="culmorum"/>
            <person name="King R."/>
        </authorList>
    </citation>
    <scope>NUCLEOTIDE SEQUENCE</scope>
</reference>
<feature type="transmembrane region" description="Helical" evidence="8">
    <location>
        <begin position="88"/>
        <end position="106"/>
    </location>
</feature>
<accession>A0A9N9SBX6</accession>
<dbReference type="OrthoDB" id="3222at2759"/>
<evidence type="ECO:0000256" key="1">
    <source>
        <dbReference type="ARBA" id="ARBA00004141"/>
    </source>
</evidence>
<dbReference type="Gene3D" id="1.20.1080.10">
    <property type="entry name" value="Glycerol uptake facilitator protein"/>
    <property type="match status" value="1"/>
</dbReference>
<dbReference type="SUPFAM" id="SSF81338">
    <property type="entry name" value="Aquaporin-like"/>
    <property type="match status" value="1"/>
</dbReference>
<reference evidence="9" key="1">
    <citation type="submission" date="2022-01" db="EMBL/GenBank/DDBJ databases">
        <authorList>
            <person name="King R."/>
        </authorList>
    </citation>
    <scope>NUCLEOTIDE SEQUENCE</scope>
</reference>
<keyword evidence="3 7" id="KW-0813">Transport</keyword>
<evidence type="ECO:0000313" key="9">
    <source>
        <dbReference type="EMBL" id="CAG9813985.1"/>
    </source>
</evidence>
<gene>
    <name evidence="9" type="ORF">PHAECO_LOCUS2134</name>
</gene>
<evidence type="ECO:0000313" key="10">
    <source>
        <dbReference type="Proteomes" id="UP001153737"/>
    </source>
</evidence>
<comment type="similarity">
    <text evidence="2 7">Belongs to the MIP/aquaporin (TC 1.A.8) family.</text>
</comment>
<sequence length="291" mass="31625">MVDRQFSQNGVSISVIPSAVNDKTPEPQWITPEMEDKNEKEDKFQLNDHMSNMERTVLCLAELGGTAILVFLGCMGCSQGKNLPLEQLALTFGLAIMIGVQVFGHISGAHLNPAVTIAAATLGDFPLIRVPLFFLGQLVGSLAGYGLVKVSTPTRYGKFQNETIGLCSPDPSTEISTFQMALIEFILTFILIWVCCAIWDDRNKKLIDSVALRLGFTVAGLALAGGPYTGAHMNPARSFGPALLDGKWSYHWVYWIGPMCAGVAAALLYRIIFSEHPTINVTTSEVPTNKT</sequence>
<comment type="subcellular location">
    <subcellularLocation>
        <location evidence="1">Membrane</location>
        <topology evidence="1">Multi-pass membrane protein</topology>
    </subcellularLocation>
</comment>
<feature type="transmembrane region" description="Helical" evidence="8">
    <location>
        <begin position="57"/>
        <end position="76"/>
    </location>
</feature>
<evidence type="ECO:0000256" key="3">
    <source>
        <dbReference type="ARBA" id="ARBA00022448"/>
    </source>
</evidence>
<dbReference type="InterPro" id="IPR000425">
    <property type="entry name" value="MIP"/>
</dbReference>
<dbReference type="PROSITE" id="PS00221">
    <property type="entry name" value="MIP"/>
    <property type="match status" value="1"/>
</dbReference>
<dbReference type="PRINTS" id="PR00783">
    <property type="entry name" value="MINTRINSICP"/>
</dbReference>
<dbReference type="EMBL" id="OU896716">
    <property type="protein sequence ID" value="CAG9813985.1"/>
    <property type="molecule type" value="Genomic_DNA"/>
</dbReference>
<evidence type="ECO:0000256" key="7">
    <source>
        <dbReference type="RuleBase" id="RU000477"/>
    </source>
</evidence>
<evidence type="ECO:0000256" key="4">
    <source>
        <dbReference type="ARBA" id="ARBA00022692"/>
    </source>
</evidence>
<dbReference type="InterPro" id="IPR034294">
    <property type="entry name" value="Aquaporin_transptr"/>
</dbReference>
<keyword evidence="6 8" id="KW-0472">Membrane</keyword>
<feature type="transmembrane region" description="Helical" evidence="8">
    <location>
        <begin position="211"/>
        <end position="230"/>
    </location>
</feature>
<protein>
    <submittedName>
        <fullName evidence="9">Uncharacterized protein</fullName>
    </submittedName>
</protein>
<proteinExistence type="inferred from homology"/>
<feature type="transmembrane region" description="Helical" evidence="8">
    <location>
        <begin position="127"/>
        <end position="148"/>
    </location>
</feature>
<dbReference type="GO" id="GO:0005886">
    <property type="term" value="C:plasma membrane"/>
    <property type="evidence" value="ECO:0007669"/>
    <property type="project" value="TreeGrafter"/>
</dbReference>
<dbReference type="PANTHER" id="PTHR19139">
    <property type="entry name" value="AQUAPORIN TRANSPORTER"/>
    <property type="match status" value="1"/>
</dbReference>
<dbReference type="AlphaFoldDB" id="A0A9N9SBX6"/>
<dbReference type="GO" id="GO:0015267">
    <property type="term" value="F:channel activity"/>
    <property type="evidence" value="ECO:0007669"/>
    <property type="project" value="InterPro"/>
</dbReference>
<keyword evidence="5 8" id="KW-1133">Transmembrane helix</keyword>
<dbReference type="InterPro" id="IPR022357">
    <property type="entry name" value="MIP_CS"/>
</dbReference>
<evidence type="ECO:0000256" key="2">
    <source>
        <dbReference type="ARBA" id="ARBA00006175"/>
    </source>
</evidence>
<dbReference type="NCBIfam" id="TIGR00861">
    <property type="entry name" value="MIP"/>
    <property type="match status" value="1"/>
</dbReference>
<dbReference type="CDD" id="cd00333">
    <property type="entry name" value="MIP"/>
    <property type="match status" value="1"/>
</dbReference>
<keyword evidence="4 7" id="KW-0812">Transmembrane</keyword>
<evidence type="ECO:0000256" key="8">
    <source>
        <dbReference type="SAM" id="Phobius"/>
    </source>
</evidence>
<dbReference type="InterPro" id="IPR023271">
    <property type="entry name" value="Aquaporin-like"/>
</dbReference>
<evidence type="ECO:0000256" key="6">
    <source>
        <dbReference type="ARBA" id="ARBA00023136"/>
    </source>
</evidence>
<dbReference type="Pfam" id="PF00230">
    <property type="entry name" value="MIP"/>
    <property type="match status" value="1"/>
</dbReference>
<keyword evidence="10" id="KW-1185">Reference proteome</keyword>
<name>A0A9N9SBX6_PHACE</name>
<feature type="transmembrane region" description="Helical" evidence="8">
    <location>
        <begin position="178"/>
        <end position="199"/>
    </location>
</feature>
<dbReference type="Proteomes" id="UP001153737">
    <property type="component" value="Chromosome 10"/>
</dbReference>
<feature type="transmembrane region" description="Helical" evidence="8">
    <location>
        <begin position="250"/>
        <end position="269"/>
    </location>
</feature>
<dbReference type="PANTHER" id="PTHR19139:SF270">
    <property type="entry name" value="ENTOMOGLYCEROPORIN 1-RELATED"/>
    <property type="match status" value="1"/>
</dbReference>
<evidence type="ECO:0000256" key="5">
    <source>
        <dbReference type="ARBA" id="ARBA00022989"/>
    </source>
</evidence>